<dbReference type="AlphaFoldDB" id="L1MII1"/>
<evidence type="ECO:0000313" key="2">
    <source>
        <dbReference type="EMBL" id="EKX90736.1"/>
    </source>
</evidence>
<sequence>MHQAQAFKTATTEGLPDALAVMDPFHVVRLGGDALDQCRRRVQQDFHGHRGCKDDPLYRARRLLRTNADLFTEKQQDRLKALFIVDTHVKVEVTWSM</sequence>
<accession>L1MII1</accession>
<dbReference type="eggNOG" id="COG3464">
    <property type="taxonomic scope" value="Bacteria"/>
</dbReference>
<dbReference type="Proteomes" id="UP000010445">
    <property type="component" value="Unassembled WGS sequence"/>
</dbReference>
<name>L1MII1_9CORY</name>
<evidence type="ECO:0000259" key="1">
    <source>
        <dbReference type="Pfam" id="PF01610"/>
    </source>
</evidence>
<comment type="caution">
    <text evidence="2">The sequence shown here is derived from an EMBL/GenBank/DDBJ whole genome shotgun (WGS) entry which is preliminary data.</text>
</comment>
<evidence type="ECO:0000313" key="3">
    <source>
        <dbReference type="Proteomes" id="UP000010445"/>
    </source>
</evidence>
<dbReference type="STRING" id="1035195.HMPREF9997_01233"/>
<keyword evidence="3" id="KW-1185">Reference proteome</keyword>
<protein>
    <recommendedName>
        <fullName evidence="1">Transposase IS204/IS1001/IS1096/IS1165 DDE domain-containing protein</fullName>
    </recommendedName>
</protein>
<organism evidence="2 3">
    <name type="scientific">Corynebacterium durum F0235</name>
    <dbReference type="NCBI Taxonomy" id="1035195"/>
    <lineage>
        <taxon>Bacteria</taxon>
        <taxon>Bacillati</taxon>
        <taxon>Actinomycetota</taxon>
        <taxon>Actinomycetes</taxon>
        <taxon>Mycobacteriales</taxon>
        <taxon>Corynebacteriaceae</taxon>
        <taxon>Corynebacterium</taxon>
    </lineage>
</organism>
<dbReference type="EMBL" id="AMEM01000017">
    <property type="protein sequence ID" value="EKX90736.1"/>
    <property type="molecule type" value="Genomic_DNA"/>
</dbReference>
<feature type="domain" description="Transposase IS204/IS1001/IS1096/IS1165 DDE" evidence="1">
    <location>
        <begin position="4"/>
        <end position="96"/>
    </location>
</feature>
<proteinExistence type="predicted"/>
<dbReference type="Pfam" id="PF01610">
    <property type="entry name" value="DDE_Tnp_ISL3"/>
    <property type="match status" value="1"/>
</dbReference>
<reference evidence="2 3" key="1">
    <citation type="submission" date="2012-05" db="EMBL/GenBank/DDBJ databases">
        <authorList>
            <person name="Weinstock G."/>
            <person name="Sodergren E."/>
            <person name="Lobos E.A."/>
            <person name="Fulton L."/>
            <person name="Fulton R."/>
            <person name="Courtney L."/>
            <person name="Fronick C."/>
            <person name="O'Laughlin M."/>
            <person name="Godfrey J."/>
            <person name="Wilson R.M."/>
            <person name="Miner T."/>
            <person name="Farmer C."/>
            <person name="Delehaunty K."/>
            <person name="Cordes M."/>
            <person name="Minx P."/>
            <person name="Tomlinson C."/>
            <person name="Chen J."/>
            <person name="Wollam A."/>
            <person name="Pepin K.H."/>
            <person name="Bhonagiri V."/>
            <person name="Zhang X."/>
            <person name="Suruliraj S."/>
            <person name="Warren W."/>
            <person name="Mitreva M."/>
            <person name="Mardis E.R."/>
            <person name="Wilson R.K."/>
        </authorList>
    </citation>
    <scope>NUCLEOTIDE SEQUENCE [LARGE SCALE GENOMIC DNA]</scope>
    <source>
        <strain evidence="2 3">F0235</strain>
    </source>
</reference>
<dbReference type="InterPro" id="IPR002560">
    <property type="entry name" value="Transposase_DDE"/>
</dbReference>
<dbReference type="HOGENOM" id="CLU_2341991_0_0_11"/>
<dbReference type="PATRIC" id="fig|1035195.3.peg.1109"/>
<gene>
    <name evidence="2" type="ORF">HMPREF9997_01233</name>
</gene>